<dbReference type="EMBL" id="AACS02000006">
    <property type="protein sequence ID" value="EAU80492.1"/>
    <property type="molecule type" value="Genomic_DNA"/>
</dbReference>
<dbReference type="GeneID" id="6017998"/>
<dbReference type="InParanoid" id="A8PH14"/>
<keyword evidence="3" id="KW-1185">Reference proteome</keyword>
<proteinExistence type="predicted"/>
<dbReference type="AlphaFoldDB" id="A8PH14"/>
<gene>
    <name evidence="2" type="ORF">CC1G_11847</name>
</gene>
<organism evidence="2 3">
    <name type="scientific">Coprinopsis cinerea (strain Okayama-7 / 130 / ATCC MYA-4618 / FGSC 9003)</name>
    <name type="common">Inky cap fungus</name>
    <name type="synonym">Hormographiella aspergillata</name>
    <dbReference type="NCBI Taxonomy" id="240176"/>
    <lineage>
        <taxon>Eukaryota</taxon>
        <taxon>Fungi</taxon>
        <taxon>Dikarya</taxon>
        <taxon>Basidiomycota</taxon>
        <taxon>Agaricomycotina</taxon>
        <taxon>Agaricomycetes</taxon>
        <taxon>Agaricomycetidae</taxon>
        <taxon>Agaricales</taxon>
        <taxon>Agaricineae</taxon>
        <taxon>Psathyrellaceae</taxon>
        <taxon>Coprinopsis</taxon>
    </lineage>
</organism>
<dbReference type="Proteomes" id="UP000001861">
    <property type="component" value="Unassembled WGS sequence"/>
</dbReference>
<evidence type="ECO:0000313" key="2">
    <source>
        <dbReference type="EMBL" id="EAU80492.1"/>
    </source>
</evidence>
<accession>A8PH14</accession>
<protein>
    <submittedName>
        <fullName evidence="2">Uncharacterized protein</fullName>
    </submittedName>
</protein>
<feature type="chain" id="PRO_5002727816" evidence="1">
    <location>
        <begin position="21"/>
        <end position="115"/>
    </location>
</feature>
<keyword evidence="1" id="KW-0732">Signal</keyword>
<dbReference type="OrthoDB" id="2251794at2759"/>
<dbReference type="RefSeq" id="XP_001841319.1">
    <property type="nucleotide sequence ID" value="XM_001841267.1"/>
</dbReference>
<feature type="signal peptide" evidence="1">
    <location>
        <begin position="1"/>
        <end position="20"/>
    </location>
</feature>
<evidence type="ECO:0000256" key="1">
    <source>
        <dbReference type="SAM" id="SignalP"/>
    </source>
</evidence>
<name>A8PH14_COPC7</name>
<dbReference type="VEuPathDB" id="FungiDB:CC1G_11847"/>
<evidence type="ECO:0000313" key="3">
    <source>
        <dbReference type="Proteomes" id="UP000001861"/>
    </source>
</evidence>
<reference evidence="2 3" key="1">
    <citation type="journal article" date="2010" name="Proc. Natl. Acad. Sci. U.S.A.">
        <title>Insights into evolution of multicellular fungi from the assembled chromosomes of the mushroom Coprinopsis cinerea (Coprinus cinereus).</title>
        <authorList>
            <person name="Stajich J.E."/>
            <person name="Wilke S.K."/>
            <person name="Ahren D."/>
            <person name="Au C.H."/>
            <person name="Birren B.W."/>
            <person name="Borodovsky M."/>
            <person name="Burns C."/>
            <person name="Canback B."/>
            <person name="Casselton L.A."/>
            <person name="Cheng C.K."/>
            <person name="Deng J."/>
            <person name="Dietrich F.S."/>
            <person name="Fargo D.C."/>
            <person name="Farman M.L."/>
            <person name="Gathman A.C."/>
            <person name="Goldberg J."/>
            <person name="Guigo R."/>
            <person name="Hoegger P.J."/>
            <person name="Hooker J.B."/>
            <person name="Huggins A."/>
            <person name="James T.Y."/>
            <person name="Kamada T."/>
            <person name="Kilaru S."/>
            <person name="Kodira C."/>
            <person name="Kues U."/>
            <person name="Kupfer D."/>
            <person name="Kwan H.S."/>
            <person name="Lomsadze A."/>
            <person name="Li W."/>
            <person name="Lilly W.W."/>
            <person name="Ma L.J."/>
            <person name="Mackey A.J."/>
            <person name="Manning G."/>
            <person name="Martin F."/>
            <person name="Muraguchi H."/>
            <person name="Natvig D.O."/>
            <person name="Palmerini H."/>
            <person name="Ramesh M.A."/>
            <person name="Rehmeyer C.J."/>
            <person name="Roe B.A."/>
            <person name="Shenoy N."/>
            <person name="Stanke M."/>
            <person name="Ter-Hovhannisyan V."/>
            <person name="Tunlid A."/>
            <person name="Velagapudi R."/>
            <person name="Vision T.J."/>
            <person name="Zeng Q."/>
            <person name="Zolan M.E."/>
            <person name="Pukkila P.J."/>
        </authorList>
    </citation>
    <scope>NUCLEOTIDE SEQUENCE [LARGE SCALE GENOMIC DNA]</scope>
    <source>
        <strain evidence="3">Okayama-7 / 130 / ATCC MYA-4618 / FGSC 9003</strain>
    </source>
</reference>
<dbReference type="OMA" id="ANIKCCD"/>
<dbReference type="KEGG" id="cci:CC1G_11847"/>
<comment type="caution">
    <text evidence="2">The sequence shown here is derived from an EMBL/GenBank/DDBJ whole genome shotgun (WGS) entry which is preliminary data.</text>
</comment>
<sequence length="115" mass="12061">MKSSLVSSFVSLALVLSVQGAINDPCTANGQPGICITTSDCSAGGGTSHVGFCPRDPAHVRCCTKKCNRNIGTCRFTNTCTIPGSYVLTGLCPGPSTFRCCMPPPNELRRAEEFA</sequence>